<dbReference type="AlphaFoldDB" id="A0A3M7PEV8"/>
<accession>A0A3M7PEV8</accession>
<reference evidence="1 2" key="1">
    <citation type="journal article" date="2018" name="Sci. Rep.">
        <title>Genomic signatures of local adaptation to the degree of environmental predictability in rotifers.</title>
        <authorList>
            <person name="Franch-Gras L."/>
            <person name="Hahn C."/>
            <person name="Garcia-Roger E.M."/>
            <person name="Carmona M.J."/>
            <person name="Serra M."/>
            <person name="Gomez A."/>
        </authorList>
    </citation>
    <scope>NUCLEOTIDE SEQUENCE [LARGE SCALE GENOMIC DNA]</scope>
    <source>
        <strain evidence="1">HYR1</strain>
    </source>
</reference>
<name>A0A3M7PEV8_BRAPC</name>
<keyword evidence="2" id="KW-1185">Reference proteome</keyword>
<sequence>MTFLVIFKFNNMLLNGFKILCLPITDIVDKLSISYLTTMSHGFNAAKIPDEDRLNELKDNFRNVDREHKIRSELSDLKHKLGLLAEVGLKENSKRETICRKIVKLSEAIPLAIRDTFKDLEQQKNKQ</sequence>
<organism evidence="1 2">
    <name type="scientific">Brachionus plicatilis</name>
    <name type="common">Marine rotifer</name>
    <name type="synonym">Brachionus muelleri</name>
    <dbReference type="NCBI Taxonomy" id="10195"/>
    <lineage>
        <taxon>Eukaryota</taxon>
        <taxon>Metazoa</taxon>
        <taxon>Spiralia</taxon>
        <taxon>Gnathifera</taxon>
        <taxon>Rotifera</taxon>
        <taxon>Eurotatoria</taxon>
        <taxon>Monogononta</taxon>
        <taxon>Pseudotrocha</taxon>
        <taxon>Ploima</taxon>
        <taxon>Brachionidae</taxon>
        <taxon>Brachionus</taxon>
    </lineage>
</organism>
<comment type="caution">
    <text evidence="1">The sequence shown here is derived from an EMBL/GenBank/DDBJ whole genome shotgun (WGS) entry which is preliminary data.</text>
</comment>
<evidence type="ECO:0000313" key="1">
    <source>
        <dbReference type="EMBL" id="RMZ97645.1"/>
    </source>
</evidence>
<protein>
    <submittedName>
        <fullName evidence="1">Uncharacterized protein</fullName>
    </submittedName>
</protein>
<gene>
    <name evidence="1" type="ORF">BpHYR1_030890</name>
</gene>
<dbReference type="EMBL" id="REGN01011277">
    <property type="protein sequence ID" value="RMZ97645.1"/>
    <property type="molecule type" value="Genomic_DNA"/>
</dbReference>
<evidence type="ECO:0000313" key="2">
    <source>
        <dbReference type="Proteomes" id="UP000276133"/>
    </source>
</evidence>
<proteinExistence type="predicted"/>
<dbReference type="Proteomes" id="UP000276133">
    <property type="component" value="Unassembled WGS sequence"/>
</dbReference>